<gene>
    <name evidence="1" type="ORF">GFB49_15600</name>
</gene>
<organism evidence="1 2">
    <name type="scientific">Tritonibacter litoralis</name>
    <dbReference type="NCBI Taxonomy" id="2662264"/>
    <lineage>
        <taxon>Bacteria</taxon>
        <taxon>Pseudomonadati</taxon>
        <taxon>Pseudomonadota</taxon>
        <taxon>Alphaproteobacteria</taxon>
        <taxon>Rhodobacterales</taxon>
        <taxon>Paracoccaceae</taxon>
        <taxon>Tritonibacter</taxon>
    </lineage>
</organism>
<comment type="caution">
    <text evidence="1">The sequence shown here is derived from an EMBL/GenBank/DDBJ whole genome shotgun (WGS) entry which is preliminary data.</text>
</comment>
<accession>A0A843YEP4</accession>
<dbReference type="Gene3D" id="3.10.180.10">
    <property type="entry name" value="2,3-Dihydroxybiphenyl 1,2-Dioxygenase, domain 1"/>
    <property type="match status" value="1"/>
</dbReference>
<evidence type="ECO:0000313" key="2">
    <source>
        <dbReference type="Proteomes" id="UP000444174"/>
    </source>
</evidence>
<dbReference type="AlphaFoldDB" id="A0A843YEP4"/>
<keyword evidence="2" id="KW-1185">Reference proteome</keyword>
<sequence>MGAQISANLPSRDFDKTEAFYHRLGFATSYRDQNWMILTYEETQVEFFPHPDLIPTESWFSACLRVDDIAPLHKAWSTLGLSTDPAAIPRLCDIIPVHGTVPRMFPLVDPDGTLWRVIDLQGLD</sequence>
<dbReference type="Proteomes" id="UP000444174">
    <property type="component" value="Unassembled WGS sequence"/>
</dbReference>
<name>A0A843YEP4_9RHOB</name>
<protein>
    <submittedName>
        <fullName evidence="1">Bleomycin resistance protein</fullName>
    </submittedName>
</protein>
<reference evidence="1 2" key="1">
    <citation type="submission" date="2019-10" db="EMBL/GenBank/DDBJ databases">
        <title>Epibacterium sp. nov., isolated from seawater.</title>
        <authorList>
            <person name="Zhang X."/>
            <person name="Li N."/>
        </authorList>
    </citation>
    <scope>NUCLEOTIDE SEQUENCE [LARGE SCALE GENOMIC DNA]</scope>
    <source>
        <strain evidence="1 2">SM1979</strain>
    </source>
</reference>
<dbReference type="InterPro" id="IPR029068">
    <property type="entry name" value="Glyas_Bleomycin-R_OHBP_Dase"/>
</dbReference>
<dbReference type="RefSeq" id="WP_153216873.1">
    <property type="nucleotide sequence ID" value="NZ_WIBF01000011.1"/>
</dbReference>
<evidence type="ECO:0000313" key="1">
    <source>
        <dbReference type="EMBL" id="MQQ09890.1"/>
    </source>
</evidence>
<dbReference type="EMBL" id="WIBF01000011">
    <property type="protein sequence ID" value="MQQ09890.1"/>
    <property type="molecule type" value="Genomic_DNA"/>
</dbReference>
<proteinExistence type="predicted"/>
<dbReference type="SUPFAM" id="SSF54593">
    <property type="entry name" value="Glyoxalase/Bleomycin resistance protein/Dihydroxybiphenyl dioxygenase"/>
    <property type="match status" value="1"/>
</dbReference>